<dbReference type="Pfam" id="PF23560">
    <property type="entry name" value="GBD_Hemicentin"/>
    <property type="match status" value="1"/>
</dbReference>
<feature type="chain" id="PRO_5044624345" evidence="5">
    <location>
        <begin position="17"/>
        <end position="668"/>
    </location>
</feature>
<dbReference type="InterPro" id="IPR013098">
    <property type="entry name" value="Ig_I-set"/>
</dbReference>
<keyword evidence="3 5" id="KW-0732">Signal</keyword>
<protein>
    <submittedName>
        <fullName evidence="8 9">Ig-like domain-containing protein</fullName>
    </submittedName>
</protein>
<dbReference type="InterPro" id="IPR036465">
    <property type="entry name" value="vWFA_dom_sf"/>
</dbReference>
<dbReference type="InterPro" id="IPR056861">
    <property type="entry name" value="HMCN1-like_VWA"/>
</dbReference>
<dbReference type="Pfam" id="PF13927">
    <property type="entry name" value="Ig_3"/>
    <property type="match status" value="1"/>
</dbReference>
<feature type="domain" description="Ig-like" evidence="6">
    <location>
        <begin position="526"/>
        <end position="609"/>
    </location>
</feature>
<evidence type="ECO:0000313" key="9">
    <source>
        <dbReference type="WBParaSite" id="TMUE_3000014618.1"/>
    </source>
</evidence>
<evidence type="ECO:0000256" key="2">
    <source>
        <dbReference type="ARBA" id="ARBA00022525"/>
    </source>
</evidence>
<dbReference type="Proteomes" id="UP000046395">
    <property type="component" value="Unassembled WGS sequence"/>
</dbReference>
<feature type="domain" description="Ig-like" evidence="6">
    <location>
        <begin position="430"/>
        <end position="522"/>
    </location>
</feature>
<evidence type="ECO:0000256" key="4">
    <source>
        <dbReference type="ARBA" id="ARBA00023180"/>
    </source>
</evidence>
<dbReference type="Gene3D" id="3.40.50.410">
    <property type="entry name" value="von Willebrand factor, type A domain"/>
    <property type="match status" value="1"/>
</dbReference>
<feature type="signal peptide" evidence="5">
    <location>
        <begin position="1"/>
        <end position="16"/>
    </location>
</feature>
<sequence>MISQLVLATLLASTSGMQIKAAMRVNHFPAAYQRTPNHHEQHGRPGASSLTFVIDVTGSMYDDLVQVRHGYERIFDTVLSQRERQVSNYVLVPFHDPDVGPAIVSDDVSYLRARMDEIDVQGGGDCPEMALTGIKLALENSLPTSFLYVFTDARAKDYHLLDQVLNIVQEKQSQVVFVMTGDCGDRTHPGYLAFESIASMSSGQIFHLDKSDVNKIIEYVRLSMMNKRVRIVAEDHQQSRTFSLHFPVDSHIFEITVSVSGDHPNVHVIDPHGQLKTAENGARTVVQLSNVVIITVSEPQPGMWTLKGSVSGKHTIRVTAISDVDFTHAFSNNADPSHDRTYYRPLAGMSSYLLINVTGLRSPGTAKEAHLLNTQGEALLSEPLRIRDHQSGLYYADSFVPPDGHYYTMISGEDERNFKFQRLSPTSICPTVVSRPPLVRMAVHSQTLLYQTATLTCHVDSTLPYTVYWYKDDYEHLGGPLFFEQSDSITWTIPSVSFDHRGRYKCAVSTQLGNASAETILEVIEPPVQVGPPRVVHFPEHSAAFVHCLETQEIATVTWQRRGEPLRDTDHMQIFPNGTLLIARITKSDEGPYVCNVLTPRGRSKQEITVLVVEKPKVTVYPRQIDFSSMGAFTVRCDVEGPQMVSVEWLHNGRPVSAQDGRLQATEG</sequence>
<evidence type="ECO:0000256" key="3">
    <source>
        <dbReference type="ARBA" id="ARBA00022729"/>
    </source>
</evidence>
<evidence type="ECO:0000256" key="1">
    <source>
        <dbReference type="ARBA" id="ARBA00004613"/>
    </source>
</evidence>
<dbReference type="SMART" id="SM00408">
    <property type="entry name" value="IGc2"/>
    <property type="match status" value="2"/>
</dbReference>
<dbReference type="CDD" id="cd00096">
    <property type="entry name" value="Ig"/>
    <property type="match status" value="1"/>
</dbReference>
<dbReference type="Pfam" id="PF24415">
    <property type="entry name" value="Ig_Irg-7"/>
    <property type="match status" value="1"/>
</dbReference>
<dbReference type="PROSITE" id="PS50835">
    <property type="entry name" value="IG_LIKE"/>
    <property type="match status" value="3"/>
</dbReference>
<comment type="subcellular location">
    <subcellularLocation>
        <location evidence="1">Secreted</location>
    </subcellularLocation>
</comment>
<proteinExistence type="predicted"/>
<dbReference type="Pfam" id="PF25106">
    <property type="entry name" value="VWA_4"/>
    <property type="match status" value="1"/>
</dbReference>
<reference evidence="7" key="2">
    <citation type="submission" date="2014-03" db="EMBL/GenBank/DDBJ databases">
        <title>The whipworm genome and dual-species transcriptomics of an intimate host-pathogen interaction.</title>
        <authorList>
            <person name="Foth B.J."/>
            <person name="Tsai I.J."/>
            <person name="Reid A.J."/>
            <person name="Bancroft A.J."/>
            <person name="Nichol S."/>
            <person name="Tracey A."/>
            <person name="Holroyd N."/>
            <person name="Cotton J.A."/>
            <person name="Stanley E.J."/>
            <person name="Zarowiecki M."/>
            <person name="Liu J.Z."/>
            <person name="Huckvale T."/>
            <person name="Cooper P.J."/>
            <person name="Grencis R.K."/>
            <person name="Berriman M."/>
        </authorList>
    </citation>
    <scope>NUCLEOTIDE SEQUENCE [LARGE SCALE GENOMIC DNA]</scope>
    <source>
        <strain evidence="7">Edinburgh</strain>
    </source>
</reference>
<dbReference type="SUPFAM" id="SSF48726">
    <property type="entry name" value="Immunoglobulin"/>
    <property type="match status" value="3"/>
</dbReference>
<dbReference type="SUPFAM" id="SSF53300">
    <property type="entry name" value="vWA-like"/>
    <property type="match status" value="1"/>
</dbReference>
<dbReference type="CDD" id="cd00198">
    <property type="entry name" value="vWFA"/>
    <property type="match status" value="1"/>
</dbReference>
<organism evidence="7 8">
    <name type="scientific">Trichuris muris</name>
    <name type="common">Mouse whipworm</name>
    <dbReference type="NCBI Taxonomy" id="70415"/>
    <lineage>
        <taxon>Eukaryota</taxon>
        <taxon>Metazoa</taxon>
        <taxon>Ecdysozoa</taxon>
        <taxon>Nematoda</taxon>
        <taxon>Enoplea</taxon>
        <taxon>Dorylaimia</taxon>
        <taxon>Trichinellida</taxon>
        <taxon>Trichuridae</taxon>
        <taxon>Trichuris</taxon>
    </lineage>
</organism>
<dbReference type="AlphaFoldDB" id="A0A5S6QSD1"/>
<dbReference type="InterPro" id="IPR052577">
    <property type="entry name" value="VWA7"/>
</dbReference>
<keyword evidence="7" id="KW-1185">Reference proteome</keyword>
<dbReference type="Pfam" id="PF07679">
    <property type="entry name" value="I-set"/>
    <property type="match status" value="1"/>
</dbReference>
<dbReference type="InterPro" id="IPR057085">
    <property type="entry name" value="Ig_Irg-7"/>
</dbReference>
<dbReference type="InterPro" id="IPR003598">
    <property type="entry name" value="Ig_sub2"/>
</dbReference>
<dbReference type="WBParaSite" id="TMUE_3000014618.1">
    <property type="protein sequence ID" value="TMUE_3000014618.1"/>
    <property type="gene ID" value="WBGene00292417"/>
</dbReference>
<evidence type="ECO:0000313" key="8">
    <source>
        <dbReference type="WBParaSite" id="TMUE_2000010271.1"/>
    </source>
</evidence>
<reference evidence="7" key="1">
    <citation type="submission" date="2013-11" db="EMBL/GenBank/DDBJ databases">
        <authorList>
            <person name="Aslett M."/>
        </authorList>
    </citation>
    <scope>NUCLEOTIDE SEQUENCE [LARGE SCALE GENOMIC DNA]</scope>
    <source>
        <strain evidence="7">Edinburgh</strain>
    </source>
</reference>
<dbReference type="InterPro" id="IPR013783">
    <property type="entry name" value="Ig-like_fold"/>
</dbReference>
<name>A0A5S6QSD1_TRIMR</name>
<dbReference type="InterPro" id="IPR036179">
    <property type="entry name" value="Ig-like_dom_sf"/>
</dbReference>
<evidence type="ECO:0000256" key="5">
    <source>
        <dbReference type="SAM" id="SignalP"/>
    </source>
</evidence>
<keyword evidence="2" id="KW-0964">Secreted</keyword>
<reference evidence="8 9" key="3">
    <citation type="submission" date="2019-12" db="UniProtKB">
        <authorList>
            <consortium name="WormBaseParasite"/>
        </authorList>
    </citation>
    <scope>IDENTIFICATION</scope>
</reference>
<dbReference type="WBParaSite" id="TMUE_2000010271.1">
    <property type="protein sequence ID" value="TMUE_2000010271.1"/>
    <property type="gene ID" value="WBGene00300918"/>
</dbReference>
<keyword evidence="4" id="KW-0325">Glycoprotein</keyword>
<dbReference type="InterPro" id="IPR003599">
    <property type="entry name" value="Ig_sub"/>
</dbReference>
<dbReference type="InterPro" id="IPR007110">
    <property type="entry name" value="Ig-like_dom"/>
</dbReference>
<dbReference type="STRING" id="70415.A0A5S6QSD1"/>
<dbReference type="PANTHER" id="PTHR14905:SF7">
    <property type="entry name" value="VON WILLEBRAND FACTOR A DOMAIN-CONTAINING PROTEIN 7"/>
    <property type="match status" value="1"/>
</dbReference>
<dbReference type="SMART" id="SM00409">
    <property type="entry name" value="IG"/>
    <property type="match status" value="2"/>
</dbReference>
<dbReference type="PANTHER" id="PTHR14905">
    <property type="entry name" value="NG37"/>
    <property type="match status" value="1"/>
</dbReference>
<evidence type="ECO:0000313" key="7">
    <source>
        <dbReference type="Proteomes" id="UP000046395"/>
    </source>
</evidence>
<accession>A0A5S6QSD1</accession>
<evidence type="ECO:0000259" key="6">
    <source>
        <dbReference type="PROSITE" id="PS50835"/>
    </source>
</evidence>
<dbReference type="InterPro" id="IPR056475">
    <property type="entry name" value="GBD_Hemicentin/VWA7"/>
</dbReference>
<dbReference type="GO" id="GO:0005576">
    <property type="term" value="C:extracellular region"/>
    <property type="evidence" value="ECO:0007669"/>
    <property type="project" value="UniProtKB-SubCell"/>
</dbReference>
<feature type="domain" description="Ig-like" evidence="6">
    <location>
        <begin position="616"/>
        <end position="668"/>
    </location>
</feature>
<dbReference type="Gene3D" id="2.60.40.10">
    <property type="entry name" value="Immunoglobulins"/>
    <property type="match status" value="2"/>
</dbReference>